<proteinExistence type="predicted"/>
<sequence>MNQKQLRADNYNNLMDNLYNNDSEMGQGIGKMINLPSTYVESPRHLMQNYQDSMAIVCHDRAKIQITVAPQESSDQSTLSNEHHDEIKAYIDIRNLNRKLVFLDFPGNSAREFLSPEKPKSSRNQKPYYHTIEELEPEATFSSSSRRKGNHENIMTLADFRSELAETLCKYTPANTRGRPSNSAIREDKPRPKMRKGKPCQVLPPLEIEDSKDDVCEDIPEEIIPEEIPNNENQEQNANDGNSNDKTRKKRDDESLKLTLLTYNPFRKKTAECLPGNVASYQCIVGWRAFLSLIVSIEGLNKKGDLQQKLSEIAVTYDSAIAKVAMQIREAVLWQCIYSFEDLPHHAGLL</sequence>
<organism evidence="3 4">
    <name type="scientific">Eumeta variegata</name>
    <name type="common">Bagworm moth</name>
    <name type="synonym">Eumeta japonica</name>
    <dbReference type="NCBI Taxonomy" id="151549"/>
    <lineage>
        <taxon>Eukaryota</taxon>
        <taxon>Metazoa</taxon>
        <taxon>Ecdysozoa</taxon>
        <taxon>Arthropoda</taxon>
        <taxon>Hexapoda</taxon>
        <taxon>Insecta</taxon>
        <taxon>Pterygota</taxon>
        <taxon>Neoptera</taxon>
        <taxon>Endopterygota</taxon>
        <taxon>Lepidoptera</taxon>
        <taxon>Glossata</taxon>
        <taxon>Ditrysia</taxon>
        <taxon>Tineoidea</taxon>
        <taxon>Psychidae</taxon>
        <taxon>Oiketicinae</taxon>
        <taxon>Eumeta</taxon>
    </lineage>
</organism>
<dbReference type="InterPro" id="IPR025476">
    <property type="entry name" value="Helitron_helicase-like"/>
</dbReference>
<feature type="domain" description="Helitron helicase-like" evidence="2">
    <location>
        <begin position="2"/>
        <end position="73"/>
    </location>
</feature>
<feature type="region of interest" description="Disordered" evidence="1">
    <location>
        <begin position="222"/>
        <end position="252"/>
    </location>
</feature>
<dbReference type="Proteomes" id="UP000299102">
    <property type="component" value="Unassembled WGS sequence"/>
</dbReference>
<feature type="compositionally biased region" description="Basic and acidic residues" evidence="1">
    <location>
        <begin position="243"/>
        <end position="252"/>
    </location>
</feature>
<evidence type="ECO:0000259" key="2">
    <source>
        <dbReference type="Pfam" id="PF14214"/>
    </source>
</evidence>
<keyword evidence="4" id="KW-1185">Reference proteome</keyword>
<gene>
    <name evidence="3" type="ORF">EVAR_66007_1</name>
</gene>
<comment type="caution">
    <text evidence="3">The sequence shown here is derived from an EMBL/GenBank/DDBJ whole genome shotgun (WGS) entry which is preliminary data.</text>
</comment>
<dbReference type="Pfam" id="PF14214">
    <property type="entry name" value="Helitron_like_N"/>
    <property type="match status" value="1"/>
</dbReference>
<feature type="region of interest" description="Disordered" evidence="1">
    <location>
        <begin position="172"/>
        <end position="203"/>
    </location>
</feature>
<dbReference type="EMBL" id="BGZK01002115">
    <property type="protein sequence ID" value="GBP90824.1"/>
    <property type="molecule type" value="Genomic_DNA"/>
</dbReference>
<evidence type="ECO:0000313" key="3">
    <source>
        <dbReference type="EMBL" id="GBP90824.1"/>
    </source>
</evidence>
<protein>
    <recommendedName>
        <fullName evidence="2">Helitron helicase-like domain-containing protein</fullName>
    </recommendedName>
</protein>
<name>A0A4C1ZUP3_EUMVA</name>
<evidence type="ECO:0000256" key="1">
    <source>
        <dbReference type="SAM" id="MobiDB-lite"/>
    </source>
</evidence>
<reference evidence="3 4" key="1">
    <citation type="journal article" date="2019" name="Commun. Biol.">
        <title>The bagworm genome reveals a unique fibroin gene that provides high tensile strength.</title>
        <authorList>
            <person name="Kono N."/>
            <person name="Nakamura H."/>
            <person name="Ohtoshi R."/>
            <person name="Tomita M."/>
            <person name="Numata K."/>
            <person name="Arakawa K."/>
        </authorList>
    </citation>
    <scope>NUCLEOTIDE SEQUENCE [LARGE SCALE GENOMIC DNA]</scope>
</reference>
<dbReference type="AlphaFoldDB" id="A0A4C1ZUP3"/>
<evidence type="ECO:0000313" key="4">
    <source>
        <dbReference type="Proteomes" id="UP000299102"/>
    </source>
</evidence>
<accession>A0A4C1ZUP3</accession>
<feature type="compositionally biased region" description="Polar residues" evidence="1">
    <location>
        <begin position="173"/>
        <end position="184"/>
    </location>
</feature>
<feature type="compositionally biased region" description="Low complexity" evidence="1">
    <location>
        <begin position="226"/>
        <end position="237"/>
    </location>
</feature>